<gene>
    <name evidence="2" type="ORF">PACLA_8A005079</name>
</gene>
<dbReference type="EMBL" id="CACRXK020000834">
    <property type="protein sequence ID" value="CAB3985149.1"/>
    <property type="molecule type" value="Genomic_DNA"/>
</dbReference>
<dbReference type="Proteomes" id="UP001152795">
    <property type="component" value="Unassembled WGS sequence"/>
</dbReference>
<feature type="region of interest" description="Disordered" evidence="1">
    <location>
        <begin position="78"/>
        <end position="124"/>
    </location>
</feature>
<name>A0A6S7G7T2_PARCT</name>
<evidence type="ECO:0000313" key="3">
    <source>
        <dbReference type="Proteomes" id="UP001152795"/>
    </source>
</evidence>
<feature type="compositionally biased region" description="Pro residues" evidence="1">
    <location>
        <begin position="108"/>
        <end position="120"/>
    </location>
</feature>
<reference evidence="2" key="1">
    <citation type="submission" date="2020-04" db="EMBL/GenBank/DDBJ databases">
        <authorList>
            <person name="Alioto T."/>
            <person name="Alioto T."/>
            <person name="Gomez Garrido J."/>
        </authorList>
    </citation>
    <scope>NUCLEOTIDE SEQUENCE</scope>
    <source>
        <strain evidence="2">A484AB</strain>
    </source>
</reference>
<sequence>MADTSPAGSIPTAIRELFQLAKETGLPVGISIGEKGELTLLEKAILGDLKLLLGYRHAGYRSDRTLGAYWRLDRNPAAPIPLQELPPRRPPQVMINLDSDEDEQPPAENKPPARPRPPPTNLNHALVILA</sequence>
<accession>A0A6S7G7T2</accession>
<comment type="caution">
    <text evidence="2">The sequence shown here is derived from an EMBL/GenBank/DDBJ whole genome shotgun (WGS) entry which is preliminary data.</text>
</comment>
<evidence type="ECO:0000256" key="1">
    <source>
        <dbReference type="SAM" id="MobiDB-lite"/>
    </source>
</evidence>
<keyword evidence="3" id="KW-1185">Reference proteome</keyword>
<organism evidence="2 3">
    <name type="scientific">Paramuricea clavata</name>
    <name type="common">Red gorgonian</name>
    <name type="synonym">Violescent sea-whip</name>
    <dbReference type="NCBI Taxonomy" id="317549"/>
    <lineage>
        <taxon>Eukaryota</taxon>
        <taxon>Metazoa</taxon>
        <taxon>Cnidaria</taxon>
        <taxon>Anthozoa</taxon>
        <taxon>Octocorallia</taxon>
        <taxon>Malacalcyonacea</taxon>
        <taxon>Plexauridae</taxon>
        <taxon>Paramuricea</taxon>
    </lineage>
</organism>
<evidence type="ECO:0000313" key="2">
    <source>
        <dbReference type="EMBL" id="CAB3985149.1"/>
    </source>
</evidence>
<dbReference type="AlphaFoldDB" id="A0A6S7G7T2"/>
<protein>
    <submittedName>
        <fullName evidence="2">Uncharacterized protein</fullName>
    </submittedName>
</protein>
<proteinExistence type="predicted"/>